<keyword evidence="6 9" id="KW-0442">Lipid degradation</keyword>
<sequence length="596" mass="67970">MSKQTKQTKQTYRVCFCFTRRFKLTVAEAPEEIKTVFETYSENGIMSVDHLHEFMTEYQGESNVTKEDAQAIIDSVKHLNIFQRKGLNLEHFFRYLFGDINPPLSHTPTVHQDMNAPLSHYFIYTGHNSYLTGNQLSSDCSDVPIIKALHRGVRVIELDMWPNDAKDNVDILHGRTLTTPVELIKCLRSIKEHAFVASPYPVVITLEDHLTPDLQTKVADMITETFGDMLFTPGAECLGEFPSPESLKKRVMISTKPPKEYLESRTMKDKENDSQKGKDSVEDEAWGTEVPDLGDEFDDDNKYGSAREIPQEDDDTDEGDQKVQQSAGLAYKSLIAIHAGKPKGGLEEALKVDLNKVRRLSMSEQELEKAAKTHGKAIVRFTQRNILRVYPKGTRFNSSNYNPLIGWMHGAQMVAFNMQGYGRSLWVMQGMFKANGGCGYVKKPDFLMKGGHDVFDPRASLPVRQILKVRVYMGEGWYLDFRHTHFDAYSPPDFYTRVGIAGVPADTVMVKTKTKEDEWIPVWNEEFEFPLTVPELALLRIEVHEYDMSEKDDFAGQTCLPVSELRPGIRAVPLFSRKGEKYKNVKLLMRFDITYV</sequence>
<organism evidence="13 14">
    <name type="scientific">Papaver somniferum</name>
    <name type="common">Opium poppy</name>
    <dbReference type="NCBI Taxonomy" id="3469"/>
    <lineage>
        <taxon>Eukaryota</taxon>
        <taxon>Viridiplantae</taxon>
        <taxon>Streptophyta</taxon>
        <taxon>Embryophyta</taxon>
        <taxon>Tracheophyta</taxon>
        <taxon>Spermatophyta</taxon>
        <taxon>Magnoliopsida</taxon>
        <taxon>Ranunculales</taxon>
        <taxon>Papaveraceae</taxon>
        <taxon>Papaveroideae</taxon>
        <taxon>Papaver</taxon>
    </lineage>
</organism>
<evidence type="ECO:0000256" key="9">
    <source>
        <dbReference type="RuleBase" id="RU361133"/>
    </source>
</evidence>
<evidence type="ECO:0000256" key="8">
    <source>
        <dbReference type="ARBA" id="ARBA00023224"/>
    </source>
</evidence>
<dbReference type="GO" id="GO:0005886">
    <property type="term" value="C:plasma membrane"/>
    <property type="evidence" value="ECO:0007669"/>
    <property type="project" value="UniProtKB-SubCell"/>
</dbReference>
<proteinExistence type="predicted"/>
<evidence type="ECO:0000256" key="6">
    <source>
        <dbReference type="ARBA" id="ARBA00022963"/>
    </source>
</evidence>
<evidence type="ECO:0000256" key="1">
    <source>
        <dbReference type="ARBA" id="ARBA00001195"/>
    </source>
</evidence>
<gene>
    <name evidence="13" type="ORF">C5167_003468</name>
</gene>
<accession>A0A4Y7L3Q2</accession>
<dbReference type="PANTHER" id="PTHR10336">
    <property type="entry name" value="PHOSPHOINOSITIDE-SPECIFIC PHOSPHOLIPASE C FAMILY PROTEIN"/>
    <property type="match status" value="1"/>
</dbReference>
<keyword evidence="14" id="KW-1185">Reference proteome</keyword>
<dbReference type="STRING" id="3469.A0A4Y7L3Q2"/>
<dbReference type="Gramene" id="RZC79272">
    <property type="protein sequence ID" value="RZC79272"/>
    <property type="gene ID" value="C5167_003468"/>
</dbReference>
<dbReference type="InterPro" id="IPR001711">
    <property type="entry name" value="PLipase_C_Pinositol-sp_Y"/>
</dbReference>
<dbReference type="InterPro" id="IPR000909">
    <property type="entry name" value="PLipase_C_PInositol-sp_X_dom"/>
</dbReference>
<dbReference type="FunFam" id="2.60.40.150:FF:000060">
    <property type="entry name" value="Phosphoinositide phospholipase C"/>
    <property type="match status" value="1"/>
</dbReference>
<evidence type="ECO:0000313" key="14">
    <source>
        <dbReference type="Proteomes" id="UP000316621"/>
    </source>
</evidence>
<dbReference type="AlphaFoldDB" id="A0A4Y7L3Q2"/>
<evidence type="ECO:0000256" key="3">
    <source>
        <dbReference type="ARBA" id="ARBA00012368"/>
    </source>
</evidence>
<dbReference type="Gene3D" id="2.60.40.150">
    <property type="entry name" value="C2 domain"/>
    <property type="match status" value="1"/>
</dbReference>
<dbReference type="GO" id="GO:0048015">
    <property type="term" value="P:phosphatidylinositol-mediated signaling"/>
    <property type="evidence" value="ECO:0007669"/>
    <property type="project" value="TreeGrafter"/>
</dbReference>
<comment type="subcellular location">
    <subcellularLocation>
        <location evidence="2">Cell membrane</location>
        <topology evidence="2">Peripheral membrane protein</topology>
    </subcellularLocation>
</comment>
<keyword evidence="4" id="KW-1003">Cell membrane</keyword>
<dbReference type="SMART" id="SM00148">
    <property type="entry name" value="PLCXc"/>
    <property type="match status" value="1"/>
</dbReference>
<keyword evidence="5 9" id="KW-0378">Hydrolase</keyword>
<name>A0A4Y7L3Q2_PAPSO</name>
<feature type="compositionally biased region" description="Acidic residues" evidence="10">
    <location>
        <begin position="281"/>
        <end position="299"/>
    </location>
</feature>
<dbReference type="InterPro" id="IPR000008">
    <property type="entry name" value="C2_dom"/>
</dbReference>
<dbReference type="PROSITE" id="PS50007">
    <property type="entry name" value="PIPLC_X_DOMAIN"/>
    <property type="match status" value="1"/>
</dbReference>
<evidence type="ECO:0000259" key="11">
    <source>
        <dbReference type="PROSITE" id="PS50004"/>
    </source>
</evidence>
<dbReference type="PANTHER" id="PTHR10336:SF154">
    <property type="entry name" value="PHOSPHOINOSITIDE PHOSPHOLIPASE C 2"/>
    <property type="match status" value="1"/>
</dbReference>
<feature type="domain" description="PI-PLC Y-box" evidence="12">
    <location>
        <begin position="361"/>
        <end position="447"/>
    </location>
</feature>
<reference evidence="13 14" key="1">
    <citation type="journal article" date="2018" name="Science">
        <title>The opium poppy genome and morphinan production.</title>
        <authorList>
            <person name="Guo L."/>
            <person name="Winzer T."/>
            <person name="Yang X."/>
            <person name="Li Y."/>
            <person name="Ning Z."/>
            <person name="He Z."/>
            <person name="Teodor R."/>
            <person name="Lu Y."/>
            <person name="Bowser T.A."/>
            <person name="Graham I.A."/>
            <person name="Ye K."/>
        </authorList>
    </citation>
    <scope>NUCLEOTIDE SEQUENCE [LARGE SCALE GENOMIC DNA]</scope>
    <source>
        <strain evidence="14">cv. HN1</strain>
        <tissue evidence="13">Leaves</tissue>
    </source>
</reference>
<feature type="region of interest" description="Disordered" evidence="10">
    <location>
        <begin position="249"/>
        <end position="324"/>
    </location>
</feature>
<protein>
    <recommendedName>
        <fullName evidence="3 9">Phosphoinositide phospholipase C</fullName>
        <ecNumber evidence="3 9">3.1.4.11</ecNumber>
    </recommendedName>
</protein>
<dbReference type="InterPro" id="IPR011992">
    <property type="entry name" value="EF-hand-dom_pair"/>
</dbReference>
<dbReference type="InterPro" id="IPR017946">
    <property type="entry name" value="PLC-like_Pdiesterase_TIM-brl"/>
</dbReference>
<evidence type="ECO:0000256" key="7">
    <source>
        <dbReference type="ARBA" id="ARBA00023136"/>
    </source>
</evidence>
<dbReference type="GO" id="GO:0004435">
    <property type="term" value="F:phosphatidylinositol-4,5-bisphosphate phospholipase C activity"/>
    <property type="evidence" value="ECO:0007669"/>
    <property type="project" value="UniProtKB-EC"/>
</dbReference>
<dbReference type="Pfam" id="PF00168">
    <property type="entry name" value="C2"/>
    <property type="match status" value="1"/>
</dbReference>
<dbReference type="InterPro" id="IPR015359">
    <property type="entry name" value="PLC_EF-hand-like"/>
</dbReference>
<dbReference type="Gene3D" id="1.10.238.10">
    <property type="entry name" value="EF-hand"/>
    <property type="match status" value="1"/>
</dbReference>
<evidence type="ECO:0000256" key="5">
    <source>
        <dbReference type="ARBA" id="ARBA00022801"/>
    </source>
</evidence>
<dbReference type="OrthoDB" id="269822at2759"/>
<dbReference type="GO" id="GO:0051209">
    <property type="term" value="P:release of sequestered calcium ion into cytosol"/>
    <property type="evidence" value="ECO:0007669"/>
    <property type="project" value="TreeGrafter"/>
</dbReference>
<evidence type="ECO:0000256" key="4">
    <source>
        <dbReference type="ARBA" id="ARBA00022475"/>
    </source>
</evidence>
<dbReference type="SUPFAM" id="SSF49562">
    <property type="entry name" value="C2 domain (Calcium/lipid-binding domain, CaLB)"/>
    <property type="match status" value="1"/>
</dbReference>
<evidence type="ECO:0000256" key="10">
    <source>
        <dbReference type="SAM" id="MobiDB-lite"/>
    </source>
</evidence>
<dbReference type="GO" id="GO:0016042">
    <property type="term" value="P:lipid catabolic process"/>
    <property type="evidence" value="ECO:0007669"/>
    <property type="project" value="UniProtKB-KW"/>
</dbReference>
<dbReference type="EC" id="3.1.4.11" evidence="3 9"/>
<dbReference type="InterPro" id="IPR035892">
    <property type="entry name" value="C2_domain_sf"/>
</dbReference>
<evidence type="ECO:0000313" key="13">
    <source>
        <dbReference type="EMBL" id="RZC79272.1"/>
    </source>
</evidence>
<evidence type="ECO:0000259" key="12">
    <source>
        <dbReference type="PROSITE" id="PS50008"/>
    </source>
</evidence>
<dbReference type="InterPro" id="IPR001192">
    <property type="entry name" value="PI-PLC_fam"/>
</dbReference>
<dbReference type="Proteomes" id="UP000316621">
    <property type="component" value="Chromosome 9"/>
</dbReference>
<dbReference type="SUPFAM" id="SSF51695">
    <property type="entry name" value="PLC-like phosphodiesterases"/>
    <property type="match status" value="1"/>
</dbReference>
<dbReference type="GO" id="GO:0006950">
    <property type="term" value="P:response to stress"/>
    <property type="evidence" value="ECO:0007669"/>
    <property type="project" value="UniProtKB-ARBA"/>
</dbReference>
<keyword evidence="8" id="KW-0807">Transducer</keyword>
<feature type="domain" description="C2" evidence="11">
    <location>
        <begin position="449"/>
        <end position="576"/>
    </location>
</feature>
<dbReference type="PROSITE" id="PS50008">
    <property type="entry name" value="PIPLC_Y_DOMAIN"/>
    <property type="match status" value="1"/>
</dbReference>
<evidence type="ECO:0000256" key="2">
    <source>
        <dbReference type="ARBA" id="ARBA00004202"/>
    </source>
</evidence>
<dbReference type="SMART" id="SM00149">
    <property type="entry name" value="PLCYc"/>
    <property type="match status" value="1"/>
</dbReference>
<feature type="compositionally biased region" description="Basic and acidic residues" evidence="10">
    <location>
        <begin position="257"/>
        <end position="280"/>
    </location>
</feature>
<dbReference type="SUPFAM" id="SSF47473">
    <property type="entry name" value="EF-hand"/>
    <property type="match status" value="1"/>
</dbReference>
<dbReference type="Pfam" id="PF00387">
    <property type="entry name" value="PI-PLC-Y"/>
    <property type="match status" value="1"/>
</dbReference>
<dbReference type="Pfam" id="PF09279">
    <property type="entry name" value="EF-hand_like"/>
    <property type="match status" value="1"/>
</dbReference>
<comment type="catalytic activity">
    <reaction evidence="1 9">
        <text>a 1,2-diacyl-sn-glycero-3-phospho-(1D-myo-inositol-4,5-bisphosphate) + H2O = 1D-myo-inositol 1,4,5-trisphosphate + a 1,2-diacyl-sn-glycerol + H(+)</text>
        <dbReference type="Rhea" id="RHEA:33179"/>
        <dbReference type="ChEBI" id="CHEBI:15377"/>
        <dbReference type="ChEBI" id="CHEBI:15378"/>
        <dbReference type="ChEBI" id="CHEBI:17815"/>
        <dbReference type="ChEBI" id="CHEBI:58456"/>
        <dbReference type="ChEBI" id="CHEBI:203600"/>
        <dbReference type="EC" id="3.1.4.11"/>
    </reaction>
</comment>
<dbReference type="CDD" id="cd00275">
    <property type="entry name" value="C2_PLC_like"/>
    <property type="match status" value="1"/>
</dbReference>
<dbReference type="OMA" id="FCFNRRF"/>
<dbReference type="SMART" id="SM00239">
    <property type="entry name" value="C2"/>
    <property type="match status" value="1"/>
</dbReference>
<dbReference type="PRINTS" id="PR00390">
    <property type="entry name" value="PHPHLIPASEC"/>
</dbReference>
<dbReference type="Gene3D" id="3.20.20.190">
    <property type="entry name" value="Phosphatidylinositol (PI) phosphodiesterase"/>
    <property type="match status" value="1"/>
</dbReference>
<keyword evidence="7" id="KW-0472">Membrane</keyword>
<keyword evidence="9" id="KW-0443">Lipid metabolism</keyword>
<dbReference type="Pfam" id="PF00388">
    <property type="entry name" value="PI-PLC-X"/>
    <property type="match status" value="1"/>
</dbReference>
<dbReference type="PROSITE" id="PS50004">
    <property type="entry name" value="C2"/>
    <property type="match status" value="1"/>
</dbReference>
<dbReference type="EMBL" id="CM010723">
    <property type="protein sequence ID" value="RZC79272.1"/>
    <property type="molecule type" value="Genomic_DNA"/>
</dbReference>